<keyword evidence="2" id="KW-1185">Reference proteome</keyword>
<dbReference type="Proteomes" id="UP000029387">
    <property type="component" value="Unassembled WGS sequence"/>
</dbReference>
<accession>A0A087S142</accession>
<protein>
    <submittedName>
        <fullName evidence="1">Uncharacterized protein</fullName>
    </submittedName>
</protein>
<sequence length="141" mass="16065">MTEKVWMGAIFLKDEGGYEILLKSLEHYKKRLRTIGQSPELKDSAAMFASVLNQQAMKTVPKIDEVVEKIKNSINDIQAVKNLSDEIPFFEKALMCYESDIDKAQNTGHEYFVKLVGDLSEVKNDLSTIKTALKKIKEYSE</sequence>
<proteinExistence type="predicted"/>
<comment type="caution">
    <text evidence="1">The sequence shown here is derived from an EMBL/GenBank/DDBJ whole genome shotgun (WGS) entry which is preliminary data.</text>
</comment>
<reference evidence="1 2" key="1">
    <citation type="submission" date="2014-06" db="EMBL/GenBank/DDBJ databases">
        <authorList>
            <person name="Ngugi D.K."/>
            <person name="Blom J."/>
            <person name="Alam I."/>
            <person name="Rashid M."/>
            <person name="Baalawi W."/>
            <person name="Zhang G."/>
            <person name="Hikmawan T."/>
            <person name="Guan Y."/>
            <person name="Antunes A."/>
            <person name="Siam R."/>
            <person name="El-Dorry H."/>
            <person name="Bajic V."/>
            <person name="Stingl U."/>
        </authorList>
    </citation>
    <scope>NUCLEOTIDE SEQUENCE [LARGE SCALE GENOMIC DNA]</scope>
    <source>
        <strain evidence="1">SCGC AAA799-P11</strain>
    </source>
</reference>
<organism evidence="1 2">
    <name type="scientific">Marine Group I thaumarchaeote SCGC AAA799-P11</name>
    <dbReference type="NCBI Taxonomy" id="1502295"/>
    <lineage>
        <taxon>Archaea</taxon>
        <taxon>Nitrososphaerota</taxon>
        <taxon>Marine Group I</taxon>
    </lineage>
</organism>
<dbReference type="EMBL" id="JOSZ01000008">
    <property type="protein sequence ID" value="KFM19446.1"/>
    <property type="molecule type" value="Genomic_DNA"/>
</dbReference>
<name>A0A087S142_9ARCH</name>
<dbReference type="PATRIC" id="fig|1502295.3.peg.743"/>
<evidence type="ECO:0000313" key="2">
    <source>
        <dbReference type="Proteomes" id="UP000029387"/>
    </source>
</evidence>
<dbReference type="AlphaFoldDB" id="A0A087S142"/>
<evidence type="ECO:0000313" key="1">
    <source>
        <dbReference type="EMBL" id="KFM19446.1"/>
    </source>
</evidence>
<gene>
    <name evidence="1" type="ORF">AAA799P11_00770</name>
</gene>